<gene>
    <name evidence="1" type="ORF">GCM10017774_01610</name>
</gene>
<dbReference type="InterPro" id="IPR021660">
    <property type="entry name" value="DUF3253"/>
</dbReference>
<evidence type="ECO:0000313" key="1">
    <source>
        <dbReference type="EMBL" id="GHH28057.1"/>
    </source>
</evidence>
<dbReference type="SUPFAM" id="SSF46785">
    <property type="entry name" value="Winged helix' DNA-binding domain"/>
    <property type="match status" value="1"/>
</dbReference>
<evidence type="ECO:0008006" key="3">
    <source>
        <dbReference type="Google" id="ProtNLM"/>
    </source>
</evidence>
<evidence type="ECO:0000313" key="2">
    <source>
        <dbReference type="Proteomes" id="UP000605568"/>
    </source>
</evidence>
<dbReference type="Gene3D" id="1.10.10.10">
    <property type="entry name" value="Winged helix-like DNA-binding domain superfamily/Winged helix DNA-binding domain"/>
    <property type="match status" value="1"/>
</dbReference>
<dbReference type="Proteomes" id="UP000605568">
    <property type="component" value="Unassembled WGS sequence"/>
</dbReference>
<keyword evidence="2" id="KW-1185">Reference proteome</keyword>
<dbReference type="Pfam" id="PF11625">
    <property type="entry name" value="DUF3253"/>
    <property type="match status" value="1"/>
</dbReference>
<dbReference type="RefSeq" id="WP_191295490.1">
    <property type="nucleotide sequence ID" value="NZ_BNAR01000001.1"/>
</dbReference>
<reference evidence="2" key="1">
    <citation type="journal article" date="2019" name="Int. J. Syst. Evol. Microbiol.">
        <title>The Global Catalogue of Microorganisms (GCM) 10K type strain sequencing project: providing services to taxonomists for standard genome sequencing and annotation.</title>
        <authorList>
            <consortium name="The Broad Institute Genomics Platform"/>
            <consortium name="The Broad Institute Genome Sequencing Center for Infectious Disease"/>
            <person name="Wu L."/>
            <person name="Ma J."/>
        </authorList>
    </citation>
    <scope>NUCLEOTIDE SEQUENCE [LARGE SCALE GENOMIC DNA]</scope>
    <source>
        <strain evidence="2">CGMCC 4.7367</strain>
    </source>
</reference>
<organism evidence="1 2">
    <name type="scientific">Lentzea cavernae</name>
    <dbReference type="NCBI Taxonomy" id="2020703"/>
    <lineage>
        <taxon>Bacteria</taxon>
        <taxon>Bacillati</taxon>
        <taxon>Actinomycetota</taxon>
        <taxon>Actinomycetes</taxon>
        <taxon>Pseudonocardiales</taxon>
        <taxon>Pseudonocardiaceae</taxon>
        <taxon>Lentzea</taxon>
    </lineage>
</organism>
<sequence length="84" mass="9132">MSTVPHRLEQAILDLLAARGPAKSICPSEAARAVGDDGWRDLMEPARAVARELAAHGRVVVTQGEQVLSPEEEWNGPVRIRLLP</sequence>
<dbReference type="EMBL" id="BNAR01000001">
    <property type="protein sequence ID" value="GHH28057.1"/>
    <property type="molecule type" value="Genomic_DNA"/>
</dbReference>
<dbReference type="InterPro" id="IPR036390">
    <property type="entry name" value="WH_DNA-bd_sf"/>
</dbReference>
<accession>A0ABQ3LZ88</accession>
<protein>
    <recommendedName>
        <fullName evidence="3">S-adenosylmethionine tRNA ribosyltransferase</fullName>
    </recommendedName>
</protein>
<proteinExistence type="predicted"/>
<comment type="caution">
    <text evidence="1">The sequence shown here is derived from an EMBL/GenBank/DDBJ whole genome shotgun (WGS) entry which is preliminary data.</text>
</comment>
<dbReference type="InterPro" id="IPR036388">
    <property type="entry name" value="WH-like_DNA-bd_sf"/>
</dbReference>
<name>A0ABQ3LZ88_9PSEU</name>